<evidence type="ECO:0000256" key="1">
    <source>
        <dbReference type="ARBA" id="ARBA00000085"/>
    </source>
</evidence>
<proteinExistence type="predicted"/>
<keyword evidence="4" id="KW-0597">Phosphoprotein</keyword>
<evidence type="ECO:0000256" key="5">
    <source>
        <dbReference type="ARBA" id="ARBA00022679"/>
    </source>
</evidence>
<dbReference type="GO" id="GO:0005886">
    <property type="term" value="C:plasma membrane"/>
    <property type="evidence" value="ECO:0007669"/>
    <property type="project" value="UniProtKB-SubCell"/>
</dbReference>
<dbReference type="PANTHER" id="PTHR43711">
    <property type="entry name" value="TWO-COMPONENT HISTIDINE KINASE"/>
    <property type="match status" value="1"/>
</dbReference>
<dbReference type="GO" id="GO:0000155">
    <property type="term" value="F:phosphorelay sensor kinase activity"/>
    <property type="evidence" value="ECO:0007669"/>
    <property type="project" value="InterPro"/>
</dbReference>
<evidence type="ECO:0000313" key="11">
    <source>
        <dbReference type="Proteomes" id="UP000601223"/>
    </source>
</evidence>
<dbReference type="InterPro" id="IPR003594">
    <property type="entry name" value="HATPase_dom"/>
</dbReference>
<dbReference type="AlphaFoldDB" id="A0A8J3JGH6"/>
<dbReference type="InterPro" id="IPR050736">
    <property type="entry name" value="Sensor_HK_Regulatory"/>
</dbReference>
<comment type="catalytic activity">
    <reaction evidence="1">
        <text>ATP + protein L-histidine = ADP + protein N-phospho-L-histidine.</text>
        <dbReference type="EC" id="2.7.13.3"/>
    </reaction>
</comment>
<dbReference type="PROSITE" id="PS50109">
    <property type="entry name" value="HIS_KIN"/>
    <property type="match status" value="1"/>
</dbReference>
<dbReference type="SMART" id="SM00387">
    <property type="entry name" value="HATPase_c"/>
    <property type="match status" value="1"/>
</dbReference>
<dbReference type="EMBL" id="BONF01000038">
    <property type="protein sequence ID" value="GIF84467.1"/>
    <property type="molecule type" value="Genomic_DNA"/>
</dbReference>
<dbReference type="Proteomes" id="UP000601223">
    <property type="component" value="Unassembled WGS sequence"/>
</dbReference>
<dbReference type="CDD" id="cd00082">
    <property type="entry name" value="HisKA"/>
    <property type="match status" value="1"/>
</dbReference>
<accession>A0A8J3JGH6</accession>
<dbReference type="SUPFAM" id="SSF55874">
    <property type="entry name" value="ATPase domain of HSP90 chaperone/DNA topoisomerase II/histidine kinase"/>
    <property type="match status" value="1"/>
</dbReference>
<dbReference type="RefSeq" id="WP_239126073.1">
    <property type="nucleotide sequence ID" value="NZ_BONF01000038.1"/>
</dbReference>
<evidence type="ECO:0000313" key="10">
    <source>
        <dbReference type="EMBL" id="GIF84467.1"/>
    </source>
</evidence>
<evidence type="ECO:0000256" key="2">
    <source>
        <dbReference type="ARBA" id="ARBA00004236"/>
    </source>
</evidence>
<keyword evidence="5" id="KW-0808">Transferase</keyword>
<dbReference type="InterPro" id="IPR004358">
    <property type="entry name" value="Sig_transdc_His_kin-like_C"/>
</dbReference>
<dbReference type="InterPro" id="IPR003661">
    <property type="entry name" value="HisK_dim/P_dom"/>
</dbReference>
<dbReference type="SMART" id="SM00388">
    <property type="entry name" value="HisKA"/>
    <property type="match status" value="1"/>
</dbReference>
<dbReference type="Gene3D" id="3.30.565.10">
    <property type="entry name" value="Histidine kinase-like ATPase, C-terminal domain"/>
    <property type="match status" value="1"/>
</dbReference>
<dbReference type="EC" id="2.7.13.3" evidence="3"/>
<feature type="domain" description="Histidine kinase" evidence="9">
    <location>
        <begin position="182"/>
        <end position="397"/>
    </location>
</feature>
<gene>
    <name evidence="10" type="ORF">Cba03nite_58160</name>
</gene>
<sequence length="408" mass="43849">MEVAYRELTLGIAALFSDPETAHGGLPALDRLLHLGQYALGAPGMAIAELNEAGSGRVIAASGTAAWALGRPVQPYVVAAACRPGPPTYRIELGAIDDESSDQMASLGSRWIMLHRVDVDGAPVALLGAFVAEDRAADPDELAVMALLGATVGRLYAEQAGLPVQSHGNLGELADRELFIAVTSHELRTPVTVIKGYADTLRDHWSQLDEKARRDAARVIGQRSDELARLVDRLLAASTDSAAGTLSLGPFDLVEALRQAAANLPADLRRRIRLELPERMPLAYGDRTTIPNVLTELATNADKYSGRDEPVVLSAAHDRRTVLFQVLDRGIGIAPEQVHRVFERFWQADSGDGRRYGGAGLGLYLVRKTIERQNGWVSLRPRDGGGTVAEVRLPRGDVKRDAPASGEA</sequence>
<evidence type="ECO:0000256" key="6">
    <source>
        <dbReference type="ARBA" id="ARBA00022777"/>
    </source>
</evidence>
<evidence type="ECO:0000259" key="9">
    <source>
        <dbReference type="PROSITE" id="PS50109"/>
    </source>
</evidence>
<evidence type="ECO:0000256" key="8">
    <source>
        <dbReference type="SAM" id="MobiDB-lite"/>
    </source>
</evidence>
<comment type="subcellular location">
    <subcellularLocation>
        <location evidence="2">Cell membrane</location>
    </subcellularLocation>
</comment>
<dbReference type="InterPro" id="IPR005467">
    <property type="entry name" value="His_kinase_dom"/>
</dbReference>
<comment type="caution">
    <text evidence="10">The sequence shown here is derived from an EMBL/GenBank/DDBJ whole genome shotgun (WGS) entry which is preliminary data.</text>
</comment>
<keyword evidence="11" id="KW-1185">Reference proteome</keyword>
<dbReference type="SUPFAM" id="SSF47384">
    <property type="entry name" value="Homodimeric domain of signal transducing histidine kinase"/>
    <property type="match status" value="1"/>
</dbReference>
<evidence type="ECO:0000256" key="4">
    <source>
        <dbReference type="ARBA" id="ARBA00022553"/>
    </source>
</evidence>
<dbReference type="Gene3D" id="1.10.287.130">
    <property type="match status" value="1"/>
</dbReference>
<keyword evidence="6" id="KW-0418">Kinase</keyword>
<keyword evidence="7" id="KW-0902">Two-component regulatory system</keyword>
<dbReference type="Pfam" id="PF00512">
    <property type="entry name" value="HisKA"/>
    <property type="match status" value="1"/>
</dbReference>
<organism evidence="10 11">
    <name type="scientific">Catellatospora bangladeshensis</name>
    <dbReference type="NCBI Taxonomy" id="310355"/>
    <lineage>
        <taxon>Bacteria</taxon>
        <taxon>Bacillati</taxon>
        <taxon>Actinomycetota</taxon>
        <taxon>Actinomycetes</taxon>
        <taxon>Micromonosporales</taxon>
        <taxon>Micromonosporaceae</taxon>
        <taxon>Catellatospora</taxon>
    </lineage>
</organism>
<evidence type="ECO:0000256" key="7">
    <source>
        <dbReference type="ARBA" id="ARBA00023012"/>
    </source>
</evidence>
<dbReference type="PRINTS" id="PR00344">
    <property type="entry name" value="BCTRLSENSOR"/>
</dbReference>
<protein>
    <recommendedName>
        <fullName evidence="3">histidine kinase</fullName>
        <ecNumber evidence="3">2.7.13.3</ecNumber>
    </recommendedName>
</protein>
<feature type="region of interest" description="Disordered" evidence="8">
    <location>
        <begin position="387"/>
        <end position="408"/>
    </location>
</feature>
<dbReference type="InterPro" id="IPR036097">
    <property type="entry name" value="HisK_dim/P_sf"/>
</dbReference>
<reference evidence="10 11" key="1">
    <citation type="submission" date="2021-01" db="EMBL/GenBank/DDBJ databases">
        <title>Whole genome shotgun sequence of Catellatospora bangladeshensis NBRC 107357.</title>
        <authorList>
            <person name="Komaki H."/>
            <person name="Tamura T."/>
        </authorList>
    </citation>
    <scope>NUCLEOTIDE SEQUENCE [LARGE SCALE GENOMIC DNA]</scope>
    <source>
        <strain evidence="10 11">NBRC 107357</strain>
    </source>
</reference>
<feature type="compositionally biased region" description="Basic and acidic residues" evidence="8">
    <location>
        <begin position="392"/>
        <end position="402"/>
    </location>
</feature>
<dbReference type="Pfam" id="PF02518">
    <property type="entry name" value="HATPase_c"/>
    <property type="match status" value="1"/>
</dbReference>
<dbReference type="InterPro" id="IPR036890">
    <property type="entry name" value="HATPase_C_sf"/>
</dbReference>
<dbReference type="PANTHER" id="PTHR43711:SF1">
    <property type="entry name" value="HISTIDINE KINASE 1"/>
    <property type="match status" value="1"/>
</dbReference>
<evidence type="ECO:0000256" key="3">
    <source>
        <dbReference type="ARBA" id="ARBA00012438"/>
    </source>
</evidence>
<name>A0A8J3JGH6_9ACTN</name>